<dbReference type="OrthoDB" id="4159154at2759"/>
<dbReference type="Pfam" id="PF06687">
    <property type="entry name" value="SUR7"/>
    <property type="match status" value="1"/>
</dbReference>
<dbReference type="STRING" id="1392247.A0A3N4KAA9"/>
<dbReference type="GO" id="GO:0031505">
    <property type="term" value="P:fungal-type cell wall organization"/>
    <property type="evidence" value="ECO:0007669"/>
    <property type="project" value="TreeGrafter"/>
</dbReference>
<dbReference type="InterPro" id="IPR009571">
    <property type="entry name" value="SUR7/Rim9-like_fungi"/>
</dbReference>
<feature type="transmembrane region" description="Helical" evidence="1">
    <location>
        <begin position="233"/>
        <end position="258"/>
    </location>
</feature>
<evidence type="ECO:0008006" key="4">
    <source>
        <dbReference type="Google" id="ProtNLM"/>
    </source>
</evidence>
<proteinExistence type="predicted"/>
<keyword evidence="3" id="KW-1185">Reference proteome</keyword>
<dbReference type="GO" id="GO:0005886">
    <property type="term" value="C:plasma membrane"/>
    <property type="evidence" value="ECO:0007669"/>
    <property type="project" value="InterPro"/>
</dbReference>
<dbReference type="InterPro" id="IPR052413">
    <property type="entry name" value="SUR7_domain"/>
</dbReference>
<dbReference type="AlphaFoldDB" id="A0A3N4KAA9"/>
<dbReference type="PANTHER" id="PTHR28019:SF7">
    <property type="entry name" value="SUR7 PROTEIN"/>
    <property type="match status" value="1"/>
</dbReference>
<reference evidence="2 3" key="1">
    <citation type="journal article" date="2018" name="Nat. Ecol. Evol.">
        <title>Pezizomycetes genomes reveal the molecular basis of ectomycorrhizal truffle lifestyle.</title>
        <authorList>
            <person name="Murat C."/>
            <person name="Payen T."/>
            <person name="Noel B."/>
            <person name="Kuo A."/>
            <person name="Morin E."/>
            <person name="Chen J."/>
            <person name="Kohler A."/>
            <person name="Krizsan K."/>
            <person name="Balestrini R."/>
            <person name="Da Silva C."/>
            <person name="Montanini B."/>
            <person name="Hainaut M."/>
            <person name="Levati E."/>
            <person name="Barry K.W."/>
            <person name="Belfiori B."/>
            <person name="Cichocki N."/>
            <person name="Clum A."/>
            <person name="Dockter R.B."/>
            <person name="Fauchery L."/>
            <person name="Guy J."/>
            <person name="Iotti M."/>
            <person name="Le Tacon F."/>
            <person name="Lindquist E.A."/>
            <person name="Lipzen A."/>
            <person name="Malagnac F."/>
            <person name="Mello A."/>
            <person name="Molinier V."/>
            <person name="Miyauchi S."/>
            <person name="Poulain J."/>
            <person name="Riccioni C."/>
            <person name="Rubini A."/>
            <person name="Sitrit Y."/>
            <person name="Splivallo R."/>
            <person name="Traeger S."/>
            <person name="Wang M."/>
            <person name="Zifcakova L."/>
            <person name="Wipf D."/>
            <person name="Zambonelli A."/>
            <person name="Paolocci F."/>
            <person name="Nowrousian M."/>
            <person name="Ottonello S."/>
            <person name="Baldrian P."/>
            <person name="Spatafora J.W."/>
            <person name="Henrissat B."/>
            <person name="Nagy L.G."/>
            <person name="Aury J.M."/>
            <person name="Wincker P."/>
            <person name="Grigoriev I.V."/>
            <person name="Bonfante P."/>
            <person name="Martin F.M."/>
        </authorList>
    </citation>
    <scope>NUCLEOTIDE SEQUENCE [LARGE SCALE GENOMIC DNA]</scope>
    <source>
        <strain evidence="2 3">CCBAS932</strain>
    </source>
</reference>
<keyword evidence="1" id="KW-0472">Membrane</keyword>
<protein>
    <recommendedName>
        <fullName evidence="4">SUR7-domain-containing protein</fullName>
    </recommendedName>
</protein>
<gene>
    <name evidence="2" type="ORF">P167DRAFT_568611</name>
</gene>
<dbReference type="EMBL" id="ML119183">
    <property type="protein sequence ID" value="RPB07436.1"/>
    <property type="molecule type" value="Genomic_DNA"/>
</dbReference>
<feature type="transmembrane region" description="Helical" evidence="1">
    <location>
        <begin position="188"/>
        <end position="213"/>
    </location>
</feature>
<name>A0A3N4KAA9_9PEZI</name>
<keyword evidence="1" id="KW-0812">Transmembrane</keyword>
<evidence type="ECO:0000313" key="2">
    <source>
        <dbReference type="EMBL" id="RPB07436.1"/>
    </source>
</evidence>
<feature type="transmembrane region" description="Helical" evidence="1">
    <location>
        <begin position="155"/>
        <end position="176"/>
    </location>
</feature>
<sequence>MRFSAIVPIVLSTVALALTCLVLFSGRDKDFLTDVYIIRLNTTNIGANATIPTTGIASVDTLTSQLSSSLISSAATALGLANAYTFHPIGYCEAANSTSITRCTSRPMFTFDPVTILEKELNATGLGITLDDIGFPTEDVNTAVEALNIAYKVMFVTYCIGAGAAAICIMAGLIGCGGGGRGVACCNWIFATIGFLALGIASAVGTALAVKLTETANRELRDVGVTAEYSVEYLGLTWGAVGAILVVGLYWCGACIMGRSEGRRSRSKEYADEGAMGAGEGRRRGYW</sequence>
<keyword evidence="1" id="KW-1133">Transmembrane helix</keyword>
<evidence type="ECO:0000313" key="3">
    <source>
        <dbReference type="Proteomes" id="UP000277580"/>
    </source>
</evidence>
<organism evidence="2 3">
    <name type="scientific">Morchella conica CCBAS932</name>
    <dbReference type="NCBI Taxonomy" id="1392247"/>
    <lineage>
        <taxon>Eukaryota</taxon>
        <taxon>Fungi</taxon>
        <taxon>Dikarya</taxon>
        <taxon>Ascomycota</taxon>
        <taxon>Pezizomycotina</taxon>
        <taxon>Pezizomycetes</taxon>
        <taxon>Pezizales</taxon>
        <taxon>Morchellaceae</taxon>
        <taxon>Morchella</taxon>
    </lineage>
</organism>
<dbReference type="GO" id="GO:0051285">
    <property type="term" value="C:cell cortex of cell tip"/>
    <property type="evidence" value="ECO:0007669"/>
    <property type="project" value="TreeGrafter"/>
</dbReference>
<dbReference type="PANTHER" id="PTHR28019">
    <property type="entry name" value="CELL MEMBRANE PROTEIN YLR413W-RELATED"/>
    <property type="match status" value="1"/>
</dbReference>
<accession>A0A3N4KAA9</accession>
<dbReference type="Proteomes" id="UP000277580">
    <property type="component" value="Unassembled WGS sequence"/>
</dbReference>
<dbReference type="InParanoid" id="A0A3N4KAA9"/>
<evidence type="ECO:0000256" key="1">
    <source>
        <dbReference type="SAM" id="Phobius"/>
    </source>
</evidence>